<dbReference type="EMBL" id="NWUW01000002">
    <property type="protein sequence ID" value="PIE96659.1"/>
    <property type="molecule type" value="Genomic_DNA"/>
</dbReference>
<organism evidence="1 2">
    <name type="scientific">Bacillus fungorum</name>
    <dbReference type="NCBI Taxonomy" id="2039284"/>
    <lineage>
        <taxon>Bacteria</taxon>
        <taxon>Bacillati</taxon>
        <taxon>Bacillota</taxon>
        <taxon>Bacilli</taxon>
        <taxon>Bacillales</taxon>
        <taxon>Bacillaceae</taxon>
        <taxon>Bacillus</taxon>
    </lineage>
</organism>
<sequence length="293" mass="32188">MLDSKKLTTQENIHLTDEIALVSPIATPFMALLLSKGLYVDSKGKFHTWREKTLDGTADISVDEGIDATQFVQSGRAELNNVMEIFYKATSVSGTAQATGAVGDLFAQEINDRLIELAIGMEKKLINGVKNDGASGKRQMDGILKFVDADNVVNGATKDVLTEKEIKELVKKLWTAGNENGEFYALVGADLKDQIDELYKDRYSYQHVTTDFGIVVNSVETSYGKVNFILDRYMPADKIVAFDVNALKVAFLRQPQFEQLGKTGDNVKGQVVAECSLEVGSKKAVAVYNLKQA</sequence>
<dbReference type="Proteomes" id="UP000228484">
    <property type="component" value="Unassembled WGS sequence"/>
</dbReference>
<dbReference type="RefSeq" id="WP_074568243.1">
    <property type="nucleotide sequence ID" value="NZ_NWUW01000002.1"/>
</dbReference>
<protein>
    <submittedName>
        <fullName evidence="1">Phage major capsid protein</fullName>
    </submittedName>
</protein>
<reference evidence="1 2" key="1">
    <citation type="submission" date="2017-09" db="EMBL/GenBank/DDBJ databases">
        <title>Biocontrol bacteria screening and application from spent mushroom substrate.</title>
        <authorList>
            <person name="Sun X."/>
        </authorList>
    </citation>
    <scope>NUCLEOTIDE SEQUENCE [LARGE SCALE GENOMIC DNA]</scope>
    <source>
        <strain evidence="1 2">100374</strain>
    </source>
</reference>
<keyword evidence="2" id="KW-1185">Reference proteome</keyword>
<proteinExistence type="predicted"/>
<evidence type="ECO:0000313" key="1">
    <source>
        <dbReference type="EMBL" id="PIE96659.1"/>
    </source>
</evidence>
<dbReference type="AlphaFoldDB" id="A0A2G6QJQ2"/>
<dbReference type="Pfam" id="PF17236">
    <property type="entry name" value="SU10_MCP"/>
    <property type="match status" value="1"/>
</dbReference>
<gene>
    <name evidence="1" type="ORF">CO726_04235</name>
</gene>
<dbReference type="InterPro" id="IPR035198">
    <property type="entry name" value="SU10_MCP"/>
</dbReference>
<accession>A0A2G6QJQ2</accession>
<evidence type="ECO:0000313" key="2">
    <source>
        <dbReference type="Proteomes" id="UP000228484"/>
    </source>
</evidence>
<comment type="caution">
    <text evidence="1">The sequence shown here is derived from an EMBL/GenBank/DDBJ whole genome shotgun (WGS) entry which is preliminary data.</text>
</comment>
<name>A0A2G6QJQ2_9BACI</name>